<comment type="caution">
    <text evidence="4">The sequence shown here is derived from an EMBL/GenBank/DDBJ whole genome shotgun (WGS) entry which is preliminary data.</text>
</comment>
<evidence type="ECO:0000313" key="5">
    <source>
        <dbReference type="Proteomes" id="UP000187609"/>
    </source>
</evidence>
<sequence length="241" mass="27441">MEKIADNIKIVDSVENSWCDLALGILIGLLVIALGVVLALYLYFPRDTKEVQDPRATKEGQDPKFRIIYVSPSLFSMLSTPPPSSLDNPESWKLTFLVKNPTDDYTFFYDEFDAKVTYNDTTLWQANVAPKFYQDEKGQNFVDAAFGALPNSYDHWIVDTIMNNLASGHSTKFTINLNGKVQINHHEAQRHSHRGKLQVTCESLEVEFERGSNVGMLALTKESVYFFGLLLIRIIFLIYFL</sequence>
<evidence type="ECO:0000256" key="2">
    <source>
        <dbReference type="ARBA" id="ARBA00023136"/>
    </source>
</evidence>
<evidence type="ECO:0000256" key="1">
    <source>
        <dbReference type="ARBA" id="ARBA00004370"/>
    </source>
</evidence>
<reference evidence="4" key="1">
    <citation type="submission" date="2016-11" db="EMBL/GenBank/DDBJ databases">
        <title>The genome of Nicotiana attenuata.</title>
        <authorList>
            <person name="Xu S."/>
            <person name="Brockmoeller T."/>
            <person name="Gaquerel E."/>
            <person name="Navarro A."/>
            <person name="Kuhl H."/>
            <person name="Gase K."/>
            <person name="Ling Z."/>
            <person name="Zhou W."/>
            <person name="Kreitzer C."/>
            <person name="Stanke M."/>
            <person name="Tang H."/>
            <person name="Lyons E."/>
            <person name="Pandey P."/>
            <person name="Pandey S.P."/>
            <person name="Timmermann B."/>
            <person name="Baldwin I.T."/>
        </authorList>
    </citation>
    <scope>NUCLEOTIDE SEQUENCE [LARGE SCALE GENOMIC DNA]</scope>
    <source>
        <strain evidence="4">UT</strain>
    </source>
</reference>
<feature type="transmembrane region" description="Helical" evidence="3">
    <location>
        <begin position="21"/>
        <end position="44"/>
    </location>
</feature>
<evidence type="ECO:0000256" key="3">
    <source>
        <dbReference type="SAM" id="Phobius"/>
    </source>
</evidence>
<dbReference type="Gramene" id="OIT32677">
    <property type="protein sequence ID" value="OIT32677"/>
    <property type="gene ID" value="A4A49_07837"/>
</dbReference>
<keyword evidence="3" id="KW-0812">Transmembrane</keyword>
<dbReference type="Proteomes" id="UP000187609">
    <property type="component" value="Unassembled WGS sequence"/>
</dbReference>
<dbReference type="PANTHER" id="PTHR31234:SF2">
    <property type="entry name" value="OS05G0199100 PROTEIN"/>
    <property type="match status" value="1"/>
</dbReference>
<evidence type="ECO:0008006" key="6">
    <source>
        <dbReference type="Google" id="ProtNLM"/>
    </source>
</evidence>
<organism evidence="4 5">
    <name type="scientific">Nicotiana attenuata</name>
    <name type="common">Coyote tobacco</name>
    <dbReference type="NCBI Taxonomy" id="49451"/>
    <lineage>
        <taxon>Eukaryota</taxon>
        <taxon>Viridiplantae</taxon>
        <taxon>Streptophyta</taxon>
        <taxon>Embryophyta</taxon>
        <taxon>Tracheophyta</taxon>
        <taxon>Spermatophyta</taxon>
        <taxon>Magnoliopsida</taxon>
        <taxon>eudicotyledons</taxon>
        <taxon>Gunneridae</taxon>
        <taxon>Pentapetalae</taxon>
        <taxon>asterids</taxon>
        <taxon>lamiids</taxon>
        <taxon>Solanales</taxon>
        <taxon>Solanaceae</taxon>
        <taxon>Nicotianoideae</taxon>
        <taxon>Nicotianeae</taxon>
        <taxon>Nicotiana</taxon>
    </lineage>
</organism>
<name>A0A314KUM5_NICAT</name>
<evidence type="ECO:0000313" key="4">
    <source>
        <dbReference type="EMBL" id="OIT32677.1"/>
    </source>
</evidence>
<dbReference type="GO" id="GO:0098542">
    <property type="term" value="P:defense response to other organism"/>
    <property type="evidence" value="ECO:0007669"/>
    <property type="project" value="InterPro"/>
</dbReference>
<keyword evidence="5" id="KW-1185">Reference proteome</keyword>
<gene>
    <name evidence="4" type="ORF">A4A49_07837</name>
</gene>
<dbReference type="InterPro" id="IPR044839">
    <property type="entry name" value="NDR1-like"/>
</dbReference>
<protein>
    <recommendedName>
        <fullName evidence="6">Late embryogenesis abundant protein LEA-2 subgroup domain-containing protein</fullName>
    </recommendedName>
</protein>
<accession>A0A314KUM5</accession>
<dbReference type="PANTHER" id="PTHR31234">
    <property type="entry name" value="LATE EMBRYOGENESIS ABUNDANT (LEA) HYDROXYPROLINE-RICH GLYCOPROTEIN FAMILY"/>
    <property type="match status" value="1"/>
</dbReference>
<proteinExistence type="predicted"/>
<keyword evidence="2 3" id="KW-0472">Membrane</keyword>
<dbReference type="AlphaFoldDB" id="A0A314KUM5"/>
<feature type="transmembrane region" description="Helical" evidence="3">
    <location>
        <begin position="223"/>
        <end position="240"/>
    </location>
</feature>
<comment type="subcellular location">
    <subcellularLocation>
        <location evidence="1">Membrane</location>
    </subcellularLocation>
</comment>
<keyword evidence="3" id="KW-1133">Transmembrane helix</keyword>
<dbReference type="GO" id="GO:0005886">
    <property type="term" value="C:plasma membrane"/>
    <property type="evidence" value="ECO:0007669"/>
    <property type="project" value="TreeGrafter"/>
</dbReference>
<dbReference type="EMBL" id="MJEQ01001011">
    <property type="protein sequence ID" value="OIT32677.1"/>
    <property type="molecule type" value="Genomic_DNA"/>
</dbReference>